<evidence type="ECO:0000256" key="1">
    <source>
        <dbReference type="ARBA" id="ARBA00007689"/>
    </source>
</evidence>
<name>A0A7W9LKR5_9ACTN</name>
<dbReference type="RefSeq" id="WP_184821354.1">
    <property type="nucleotide sequence ID" value="NZ_JACHMM010000001.1"/>
</dbReference>
<proteinExistence type="inferred from homology"/>
<dbReference type="SUPFAM" id="SSF54909">
    <property type="entry name" value="Dimeric alpha+beta barrel"/>
    <property type="match status" value="1"/>
</dbReference>
<evidence type="ECO:0000313" key="3">
    <source>
        <dbReference type="EMBL" id="MBB5787349.1"/>
    </source>
</evidence>
<dbReference type="PANTHER" id="PTHR35174">
    <property type="entry name" value="BLL7171 PROTEIN-RELATED"/>
    <property type="match status" value="1"/>
</dbReference>
<protein>
    <recommendedName>
        <fullName evidence="2">YCII-related domain-containing protein</fullName>
    </recommendedName>
</protein>
<dbReference type="EMBL" id="JACHMM010000001">
    <property type="protein sequence ID" value="MBB5787349.1"/>
    <property type="molecule type" value="Genomic_DNA"/>
</dbReference>
<dbReference type="PANTHER" id="PTHR35174:SF3">
    <property type="entry name" value="BLL7171 PROTEIN"/>
    <property type="match status" value="1"/>
</dbReference>
<feature type="domain" description="YCII-related" evidence="2">
    <location>
        <begin position="1"/>
        <end position="111"/>
    </location>
</feature>
<dbReference type="Pfam" id="PF03795">
    <property type="entry name" value="YCII"/>
    <property type="match status" value="1"/>
</dbReference>
<organism evidence="3 4">
    <name type="scientific">Jiangella mangrovi</name>
    <dbReference type="NCBI Taxonomy" id="1524084"/>
    <lineage>
        <taxon>Bacteria</taxon>
        <taxon>Bacillati</taxon>
        <taxon>Actinomycetota</taxon>
        <taxon>Actinomycetes</taxon>
        <taxon>Jiangellales</taxon>
        <taxon>Jiangellaceae</taxon>
        <taxon>Jiangella</taxon>
    </lineage>
</organism>
<accession>A0A7W9LKR5</accession>
<comment type="similarity">
    <text evidence="1">Belongs to the YciI family.</text>
</comment>
<evidence type="ECO:0000259" key="2">
    <source>
        <dbReference type="Pfam" id="PF03795"/>
    </source>
</evidence>
<sequence>MKYMIMMFGDAASMQETVSKEWIEEMIGFMVQLDKDLEASGELVFQQGLADASTAMTVSLQDGLPVATDGPFAETKESLIGFWVVDVESEARIVELAGQIAKYAGRVEVRQAMDAPPDL</sequence>
<gene>
    <name evidence="3" type="ORF">HD601_001924</name>
</gene>
<dbReference type="Gene3D" id="3.30.70.1060">
    <property type="entry name" value="Dimeric alpha+beta barrel"/>
    <property type="match status" value="1"/>
</dbReference>
<reference evidence="3 4" key="1">
    <citation type="submission" date="2020-08" db="EMBL/GenBank/DDBJ databases">
        <title>Sequencing the genomes of 1000 actinobacteria strains.</title>
        <authorList>
            <person name="Klenk H.-P."/>
        </authorList>
    </citation>
    <scope>NUCLEOTIDE SEQUENCE [LARGE SCALE GENOMIC DNA]</scope>
    <source>
        <strain evidence="3 4">DSM 102122</strain>
    </source>
</reference>
<dbReference type="InterPro" id="IPR005545">
    <property type="entry name" value="YCII"/>
</dbReference>
<dbReference type="InterPro" id="IPR011008">
    <property type="entry name" value="Dimeric_a/b-barrel"/>
</dbReference>
<dbReference type="Proteomes" id="UP000542813">
    <property type="component" value="Unassembled WGS sequence"/>
</dbReference>
<evidence type="ECO:0000313" key="4">
    <source>
        <dbReference type="Proteomes" id="UP000542813"/>
    </source>
</evidence>
<keyword evidence="4" id="KW-1185">Reference proteome</keyword>
<comment type="caution">
    <text evidence="3">The sequence shown here is derived from an EMBL/GenBank/DDBJ whole genome shotgun (WGS) entry which is preliminary data.</text>
</comment>
<dbReference type="AlphaFoldDB" id="A0A7W9LKR5"/>